<keyword evidence="3" id="KW-1185">Reference proteome</keyword>
<sequence length="422" mass="44043">MRRITALVVSGLLVAGVLAAVVWNLAGPTPQRVTGVIGSEKAAYFDDPDVVARLADLGYEVEVRTRGSRSIARADLDGADFGFPGSDPSAEAFQREHGTEREYRPFYSPMVVLSHRPVAEALREAGAAAEEDDGTWTLDMAAYLDLTEERTRWRDLPGGGYEGAGRSEVLVRTTDPRTSNSAAMYLAVIAYLLNGEEVPQEPPAGGEAERIARLFLAQGAPPESSKQPFDQYAALGPGHTPLLWAYEAQYAGTRGSGTGLPDGAVVMYPAPTTVSNHTLLPLTDAGDEVGRLLTEDPELQRLAAEHGFRTADADQFAAAAEEAGRPVRAQVADVVNAPAFEVVEGMLSGLETAYADGGMPAPAEEASGIGGDGADDGDSGGSSSDSDDGGGDTGTRDPRDGAAPARPPGAPPSRPDPNPETA</sequence>
<proteinExistence type="predicted"/>
<reference evidence="2 3" key="1">
    <citation type="submission" date="2023-01" db="EMBL/GenBank/DDBJ databases">
        <title>Draft genome sequence of Nocardiopsis sp. RSe5-2 isolated from halophytes.</title>
        <authorList>
            <person name="Duangmal K."/>
            <person name="Chantavorakit T."/>
        </authorList>
    </citation>
    <scope>NUCLEOTIDE SEQUENCE [LARGE SCALE GENOMIC DNA]</scope>
    <source>
        <strain evidence="2 3">RSe5-2</strain>
    </source>
</reference>
<comment type="caution">
    <text evidence="2">The sequence shown here is derived from an EMBL/GenBank/DDBJ whole genome shotgun (WGS) entry which is preliminary data.</text>
</comment>
<name>A0ABT4U6H7_9ACTN</name>
<accession>A0ABT4U6H7</accession>
<gene>
    <name evidence="2" type="ORF">O4J56_16945</name>
</gene>
<evidence type="ECO:0000313" key="3">
    <source>
        <dbReference type="Proteomes" id="UP001527866"/>
    </source>
</evidence>
<evidence type="ECO:0000256" key="1">
    <source>
        <dbReference type="SAM" id="MobiDB-lite"/>
    </source>
</evidence>
<protein>
    <recommendedName>
        <fullName evidence="4">Extracellular solute-binding protein</fullName>
    </recommendedName>
</protein>
<evidence type="ECO:0000313" key="2">
    <source>
        <dbReference type="EMBL" id="MDA2812331.1"/>
    </source>
</evidence>
<organism evidence="2 3">
    <name type="scientific">Nocardiopsis endophytica</name>
    <dbReference type="NCBI Taxonomy" id="3018445"/>
    <lineage>
        <taxon>Bacteria</taxon>
        <taxon>Bacillati</taxon>
        <taxon>Actinomycetota</taxon>
        <taxon>Actinomycetes</taxon>
        <taxon>Streptosporangiales</taxon>
        <taxon>Nocardiopsidaceae</taxon>
        <taxon>Nocardiopsis</taxon>
    </lineage>
</organism>
<dbReference type="RefSeq" id="WP_270686865.1">
    <property type="nucleotide sequence ID" value="NZ_JAQFWQ010000047.1"/>
</dbReference>
<feature type="region of interest" description="Disordered" evidence="1">
    <location>
        <begin position="356"/>
        <end position="422"/>
    </location>
</feature>
<dbReference type="Proteomes" id="UP001527866">
    <property type="component" value="Unassembled WGS sequence"/>
</dbReference>
<feature type="compositionally biased region" description="Pro residues" evidence="1">
    <location>
        <begin position="405"/>
        <end position="422"/>
    </location>
</feature>
<dbReference type="EMBL" id="JAQFWQ010000047">
    <property type="protein sequence ID" value="MDA2812331.1"/>
    <property type="molecule type" value="Genomic_DNA"/>
</dbReference>
<evidence type="ECO:0008006" key="4">
    <source>
        <dbReference type="Google" id="ProtNLM"/>
    </source>
</evidence>